<evidence type="ECO:0000313" key="4">
    <source>
        <dbReference type="Proteomes" id="UP000295357"/>
    </source>
</evidence>
<gene>
    <name evidence="3" type="ORF">DFR39_106235</name>
</gene>
<dbReference type="OrthoDB" id="9181422at2"/>
<dbReference type="AlphaFoldDB" id="A0A4V3CJ33"/>
<dbReference type="RefSeq" id="WP_133604246.1">
    <property type="nucleotide sequence ID" value="NZ_JAUFPJ010000007.1"/>
</dbReference>
<proteinExistence type="predicted"/>
<organism evidence="3 4">
    <name type="scientific">Roseateles asaccharophilus</name>
    <dbReference type="NCBI Taxonomy" id="582607"/>
    <lineage>
        <taxon>Bacteria</taxon>
        <taxon>Pseudomonadati</taxon>
        <taxon>Pseudomonadota</taxon>
        <taxon>Betaproteobacteria</taxon>
        <taxon>Burkholderiales</taxon>
        <taxon>Sphaerotilaceae</taxon>
        <taxon>Roseateles</taxon>
    </lineage>
</organism>
<evidence type="ECO:0000256" key="1">
    <source>
        <dbReference type="SAM" id="MobiDB-lite"/>
    </source>
</evidence>
<feature type="region of interest" description="Disordered" evidence="1">
    <location>
        <begin position="49"/>
        <end position="189"/>
    </location>
</feature>
<dbReference type="EMBL" id="SNXE01000006">
    <property type="protein sequence ID" value="TDP07968.1"/>
    <property type="molecule type" value="Genomic_DNA"/>
</dbReference>
<evidence type="ECO:0008006" key="5">
    <source>
        <dbReference type="Google" id="ProtNLM"/>
    </source>
</evidence>
<reference evidence="3 4" key="1">
    <citation type="submission" date="2019-03" db="EMBL/GenBank/DDBJ databases">
        <title>Genomic Encyclopedia of Type Strains, Phase IV (KMG-IV): sequencing the most valuable type-strain genomes for metagenomic binning, comparative biology and taxonomic classification.</title>
        <authorList>
            <person name="Goeker M."/>
        </authorList>
    </citation>
    <scope>NUCLEOTIDE SEQUENCE [LARGE SCALE GENOMIC DNA]</scope>
    <source>
        <strain evidence="3 4">DSM 25082</strain>
    </source>
</reference>
<dbReference type="Proteomes" id="UP000295357">
    <property type="component" value="Unassembled WGS sequence"/>
</dbReference>
<comment type="caution">
    <text evidence="3">The sequence shown here is derived from an EMBL/GenBank/DDBJ whole genome shotgun (WGS) entry which is preliminary data.</text>
</comment>
<feature type="signal peptide" evidence="2">
    <location>
        <begin position="1"/>
        <end position="36"/>
    </location>
</feature>
<feature type="compositionally biased region" description="Low complexity" evidence="1">
    <location>
        <begin position="80"/>
        <end position="105"/>
    </location>
</feature>
<accession>A0A4V3CJ33</accession>
<keyword evidence="2" id="KW-0732">Signal</keyword>
<sequence length="189" mass="20882">MSHKPLSHPARPQPLLALGLAALALLLGLGSPAAEAQTQWKWRDASGKVLYSDLPPPANVPEKDILQRPPGKRAPVLVRPIAEAAPPATSPASAPAPKSASAPSRAEQERQARARQEQEQQARKQKDEERRVAEQRAENCKRATSHLRMLEDGMRISRRNEAGETEFLDERQRAEEAQRTRAIISSDCR</sequence>
<feature type="compositionally biased region" description="Basic and acidic residues" evidence="1">
    <location>
        <begin position="106"/>
        <end position="141"/>
    </location>
</feature>
<feature type="chain" id="PRO_5020876878" description="DUF4124 domain-containing protein" evidence="2">
    <location>
        <begin position="37"/>
        <end position="189"/>
    </location>
</feature>
<feature type="compositionally biased region" description="Basic and acidic residues" evidence="1">
    <location>
        <begin position="148"/>
        <end position="179"/>
    </location>
</feature>
<evidence type="ECO:0000313" key="3">
    <source>
        <dbReference type="EMBL" id="TDP07968.1"/>
    </source>
</evidence>
<name>A0A4V3CJ33_9BURK</name>
<protein>
    <recommendedName>
        <fullName evidence="5">DUF4124 domain-containing protein</fullName>
    </recommendedName>
</protein>
<evidence type="ECO:0000256" key="2">
    <source>
        <dbReference type="SAM" id="SignalP"/>
    </source>
</evidence>
<keyword evidence="4" id="KW-1185">Reference proteome</keyword>